<reference evidence="2 3" key="1">
    <citation type="submission" date="2024-10" db="EMBL/GenBank/DDBJ databases">
        <title>The Natural Products Discovery Center: Release of the First 8490 Sequenced Strains for Exploring Actinobacteria Biosynthetic Diversity.</title>
        <authorList>
            <person name="Kalkreuter E."/>
            <person name="Kautsar S.A."/>
            <person name="Yang D."/>
            <person name="Bader C.D."/>
            <person name="Teijaro C.N."/>
            <person name="Fluegel L."/>
            <person name="Davis C.M."/>
            <person name="Simpson J.R."/>
            <person name="Lauterbach L."/>
            <person name="Steele A.D."/>
            <person name="Gui C."/>
            <person name="Meng S."/>
            <person name="Li G."/>
            <person name="Viehrig K."/>
            <person name="Ye F."/>
            <person name="Su P."/>
            <person name="Kiefer A.F."/>
            <person name="Nichols A."/>
            <person name="Cepeda A.J."/>
            <person name="Yan W."/>
            <person name="Fan B."/>
            <person name="Jiang Y."/>
            <person name="Adhikari A."/>
            <person name="Zheng C.-J."/>
            <person name="Schuster L."/>
            <person name="Cowan T.M."/>
            <person name="Smanski M.J."/>
            <person name="Chevrette M.G."/>
            <person name="De Carvalho L.P.S."/>
            <person name="Shen B."/>
        </authorList>
    </citation>
    <scope>NUCLEOTIDE SEQUENCE [LARGE SCALE GENOMIC DNA]</scope>
    <source>
        <strain evidence="2 3">NPDC053346</strain>
    </source>
</reference>
<evidence type="ECO:0000313" key="2">
    <source>
        <dbReference type="EMBL" id="MFI9122314.1"/>
    </source>
</evidence>
<feature type="transmembrane region" description="Helical" evidence="1">
    <location>
        <begin position="140"/>
        <end position="160"/>
    </location>
</feature>
<keyword evidence="3" id="KW-1185">Reference proteome</keyword>
<feature type="transmembrane region" description="Helical" evidence="1">
    <location>
        <begin position="80"/>
        <end position="100"/>
    </location>
</feature>
<evidence type="ECO:0000256" key="1">
    <source>
        <dbReference type="SAM" id="Phobius"/>
    </source>
</evidence>
<name>A0ABW8D0T2_STRBI</name>
<sequence>MSKFFLTLHVLVAVLAVGPVTVAASLFPRSVRNSLNGCSNQAPEARLLHRLTRVYATVGAAVPLLGIATAAAMGVTKDPWVIASLTLTAIAAGLLITRVLPGQQEALAMLNEDGRRAAAATDVPAATDTAQEPAALLKQLSMTTGIFSLLWAVVLVLMIVRPGSSTGG</sequence>
<dbReference type="Proteomes" id="UP001614391">
    <property type="component" value="Unassembled WGS sequence"/>
</dbReference>
<gene>
    <name evidence="2" type="ORF">ACIGW0_23430</name>
</gene>
<protein>
    <recommendedName>
        <fullName evidence="4">Integral membrane protein</fullName>
    </recommendedName>
</protein>
<evidence type="ECO:0008006" key="4">
    <source>
        <dbReference type="Google" id="ProtNLM"/>
    </source>
</evidence>
<keyword evidence="1" id="KW-0472">Membrane</keyword>
<feature type="transmembrane region" description="Helical" evidence="1">
    <location>
        <begin position="54"/>
        <end position="73"/>
    </location>
</feature>
<evidence type="ECO:0000313" key="3">
    <source>
        <dbReference type="Proteomes" id="UP001614391"/>
    </source>
</evidence>
<organism evidence="2 3">
    <name type="scientific">Streptomyces bikiniensis</name>
    <dbReference type="NCBI Taxonomy" id="1896"/>
    <lineage>
        <taxon>Bacteria</taxon>
        <taxon>Bacillati</taxon>
        <taxon>Actinomycetota</taxon>
        <taxon>Actinomycetes</taxon>
        <taxon>Kitasatosporales</taxon>
        <taxon>Streptomycetaceae</taxon>
        <taxon>Streptomyces</taxon>
    </lineage>
</organism>
<accession>A0ABW8D0T2</accession>
<comment type="caution">
    <text evidence="2">The sequence shown here is derived from an EMBL/GenBank/DDBJ whole genome shotgun (WGS) entry which is preliminary data.</text>
</comment>
<dbReference type="RefSeq" id="WP_399618005.1">
    <property type="nucleotide sequence ID" value="NZ_JBITYT010000010.1"/>
</dbReference>
<dbReference type="EMBL" id="JBITYT010000010">
    <property type="protein sequence ID" value="MFI9122314.1"/>
    <property type="molecule type" value="Genomic_DNA"/>
</dbReference>
<proteinExistence type="predicted"/>
<keyword evidence="1" id="KW-0812">Transmembrane</keyword>
<keyword evidence="1" id="KW-1133">Transmembrane helix</keyword>